<dbReference type="InterPro" id="IPR000073">
    <property type="entry name" value="AB_hydrolase_1"/>
</dbReference>
<keyword evidence="3" id="KW-1185">Reference proteome</keyword>
<dbReference type="PANTHER" id="PTHR43433:SF5">
    <property type="entry name" value="AB HYDROLASE-1 DOMAIN-CONTAINING PROTEIN"/>
    <property type="match status" value="1"/>
</dbReference>
<dbReference type="EMBL" id="JBHSXN010000001">
    <property type="protein sequence ID" value="MFC6952577.1"/>
    <property type="molecule type" value="Genomic_DNA"/>
</dbReference>
<dbReference type="InterPro" id="IPR050471">
    <property type="entry name" value="AB_hydrolase"/>
</dbReference>
<evidence type="ECO:0000259" key="1">
    <source>
        <dbReference type="Pfam" id="PF00561"/>
    </source>
</evidence>
<dbReference type="SUPFAM" id="SSF53474">
    <property type="entry name" value="alpha/beta-Hydrolases"/>
    <property type="match status" value="1"/>
</dbReference>
<organism evidence="2 3">
    <name type="scientific">Halorubellus litoreus</name>
    <dbReference type="NCBI Taxonomy" id="755308"/>
    <lineage>
        <taxon>Archaea</taxon>
        <taxon>Methanobacteriati</taxon>
        <taxon>Methanobacteriota</taxon>
        <taxon>Stenosarchaea group</taxon>
        <taxon>Halobacteria</taxon>
        <taxon>Halobacteriales</taxon>
        <taxon>Halorubellaceae</taxon>
        <taxon>Halorubellus</taxon>
    </lineage>
</organism>
<dbReference type="Pfam" id="PF00561">
    <property type="entry name" value="Abhydrolase_1"/>
    <property type="match status" value="1"/>
</dbReference>
<accession>A0ABD5VHD0</accession>
<comment type="caution">
    <text evidence="2">The sequence shown here is derived from an EMBL/GenBank/DDBJ whole genome shotgun (WGS) entry which is preliminary data.</text>
</comment>
<gene>
    <name evidence="2" type="ORF">ACFQGB_06845</name>
</gene>
<evidence type="ECO:0000313" key="2">
    <source>
        <dbReference type="EMBL" id="MFC6952577.1"/>
    </source>
</evidence>
<dbReference type="RefSeq" id="WP_336349544.1">
    <property type="nucleotide sequence ID" value="NZ_JAZAQL010000001.1"/>
</dbReference>
<reference evidence="2 3" key="1">
    <citation type="journal article" date="2019" name="Int. J. Syst. Evol. Microbiol.">
        <title>The Global Catalogue of Microorganisms (GCM) 10K type strain sequencing project: providing services to taxonomists for standard genome sequencing and annotation.</title>
        <authorList>
            <consortium name="The Broad Institute Genomics Platform"/>
            <consortium name="The Broad Institute Genome Sequencing Center for Infectious Disease"/>
            <person name="Wu L."/>
            <person name="Ma J."/>
        </authorList>
    </citation>
    <scope>NUCLEOTIDE SEQUENCE [LARGE SCALE GENOMIC DNA]</scope>
    <source>
        <strain evidence="2 3">GX26</strain>
    </source>
</reference>
<dbReference type="GO" id="GO:0016787">
    <property type="term" value="F:hydrolase activity"/>
    <property type="evidence" value="ECO:0007669"/>
    <property type="project" value="UniProtKB-KW"/>
</dbReference>
<dbReference type="PRINTS" id="PR00111">
    <property type="entry name" value="ABHYDROLASE"/>
</dbReference>
<dbReference type="Proteomes" id="UP001596395">
    <property type="component" value="Unassembled WGS sequence"/>
</dbReference>
<proteinExistence type="predicted"/>
<feature type="domain" description="AB hydrolase-1" evidence="1">
    <location>
        <begin position="22"/>
        <end position="253"/>
    </location>
</feature>
<dbReference type="AlphaFoldDB" id="A0ABD5VHD0"/>
<dbReference type="InterPro" id="IPR029058">
    <property type="entry name" value="AB_hydrolase_fold"/>
</dbReference>
<keyword evidence="2" id="KW-0378">Hydrolase</keyword>
<sequence length="282" mass="30735">MPRVRNDGVEIAYDVAGPPDAPVVAFCEGLGYGRWMWRFQRERLADYRTIAFDNRGTGASEEPADPEAYSIGAFASDLEAVLDAEGVESAHVVGASMGGMTAQRYVHEYDRAESLSLLCTSPGGELAVPTPAATQERMFDVPEDADEREAIRFKMEPAMTESFWAANQDLVADIVDWRLESDASEFARNQQAAAVAAFDATPWLADLDVPTLVLHGTGDRVLPVENGERLHERLPESRLELYEDGAHLFFVEDADAVTADVREHVAAVEGDDGTTEAPDADA</sequence>
<protein>
    <submittedName>
        <fullName evidence="2">Alpha/beta fold hydrolase</fullName>
    </submittedName>
</protein>
<name>A0ABD5VHD0_9EURY</name>
<dbReference type="PANTHER" id="PTHR43433">
    <property type="entry name" value="HYDROLASE, ALPHA/BETA FOLD FAMILY PROTEIN"/>
    <property type="match status" value="1"/>
</dbReference>
<dbReference type="Gene3D" id="3.40.50.1820">
    <property type="entry name" value="alpha/beta hydrolase"/>
    <property type="match status" value="1"/>
</dbReference>
<evidence type="ECO:0000313" key="3">
    <source>
        <dbReference type="Proteomes" id="UP001596395"/>
    </source>
</evidence>